<comment type="caution">
    <text evidence="8">The sequence shown here is derived from an EMBL/GenBank/DDBJ whole genome shotgun (WGS) entry which is preliminary data.</text>
</comment>
<dbReference type="PANTHER" id="PTHR34597">
    <property type="entry name" value="SLR1661 PROTEIN"/>
    <property type="match status" value="1"/>
</dbReference>
<dbReference type="EMBL" id="JACJTU010000003">
    <property type="protein sequence ID" value="MBD2733316.1"/>
    <property type="molecule type" value="Genomic_DNA"/>
</dbReference>
<feature type="region of interest" description="Disordered" evidence="4">
    <location>
        <begin position="54"/>
        <end position="105"/>
    </location>
</feature>
<dbReference type="InterPro" id="IPR013686">
    <property type="entry name" value="Polypept-transport_assoc_ShlB"/>
</dbReference>
<evidence type="ECO:0000256" key="4">
    <source>
        <dbReference type="SAM" id="MobiDB-lite"/>
    </source>
</evidence>
<feature type="compositionally biased region" description="Pro residues" evidence="4">
    <location>
        <begin position="54"/>
        <end position="64"/>
    </location>
</feature>
<feature type="chain" id="PRO_5045362236" evidence="5">
    <location>
        <begin position="51"/>
        <end position="597"/>
    </location>
</feature>
<keyword evidence="1" id="KW-0472">Membrane</keyword>
<reference evidence="8 9" key="1">
    <citation type="journal article" date="2020" name="ISME J.">
        <title>Comparative genomics reveals insights into cyanobacterial evolution and habitat adaptation.</title>
        <authorList>
            <person name="Chen M.Y."/>
            <person name="Teng W.K."/>
            <person name="Zhao L."/>
            <person name="Hu C.X."/>
            <person name="Zhou Y.K."/>
            <person name="Han B.P."/>
            <person name="Song L.R."/>
            <person name="Shu W.S."/>
        </authorList>
    </citation>
    <scope>NUCLEOTIDE SEQUENCE [LARGE SCALE GENOMIC DNA]</scope>
    <source>
        <strain evidence="8 9">FACHB-159</strain>
    </source>
</reference>
<organism evidence="8 9">
    <name type="scientific">Nostoc paludosum FACHB-159</name>
    <dbReference type="NCBI Taxonomy" id="2692908"/>
    <lineage>
        <taxon>Bacteria</taxon>
        <taxon>Bacillati</taxon>
        <taxon>Cyanobacteriota</taxon>
        <taxon>Cyanophyceae</taxon>
        <taxon>Nostocales</taxon>
        <taxon>Nostocaceae</taxon>
        <taxon>Nostoc</taxon>
    </lineage>
</organism>
<evidence type="ECO:0000256" key="1">
    <source>
        <dbReference type="ARBA" id="ARBA00022452"/>
    </source>
</evidence>
<keyword evidence="3" id="KW-0998">Cell outer membrane</keyword>
<keyword evidence="2" id="KW-0812">Transmembrane</keyword>
<name>A0ABR8K3A1_9NOSO</name>
<evidence type="ECO:0000256" key="5">
    <source>
        <dbReference type="SAM" id="SignalP"/>
    </source>
</evidence>
<evidence type="ECO:0000259" key="6">
    <source>
        <dbReference type="Pfam" id="PF03865"/>
    </source>
</evidence>
<dbReference type="Pfam" id="PF03865">
    <property type="entry name" value="ShlB"/>
    <property type="match status" value="1"/>
</dbReference>
<dbReference type="RefSeq" id="WP_190954061.1">
    <property type="nucleotide sequence ID" value="NZ_JACJTU010000003.1"/>
</dbReference>
<evidence type="ECO:0000313" key="8">
    <source>
        <dbReference type="EMBL" id="MBD2733316.1"/>
    </source>
</evidence>
<dbReference type="InterPro" id="IPR051544">
    <property type="entry name" value="TPS_OM_transporter"/>
</dbReference>
<keyword evidence="5" id="KW-0732">Signal</keyword>
<accession>A0ABR8K3A1</accession>
<proteinExistence type="predicted"/>
<evidence type="ECO:0000313" key="9">
    <source>
        <dbReference type="Proteomes" id="UP000637383"/>
    </source>
</evidence>
<dbReference type="Gene3D" id="3.10.20.310">
    <property type="entry name" value="membrane protein fhac"/>
    <property type="match status" value="1"/>
</dbReference>
<dbReference type="PANTHER" id="PTHR34597:SF3">
    <property type="entry name" value="OUTER MEMBRANE TRANSPORTER CDIB"/>
    <property type="match status" value="1"/>
</dbReference>
<feature type="compositionally biased region" description="Pro residues" evidence="4">
    <location>
        <begin position="74"/>
        <end position="88"/>
    </location>
</feature>
<feature type="domain" description="Haemolysin activator HlyB C-terminal" evidence="6">
    <location>
        <begin position="250"/>
        <end position="555"/>
    </location>
</feature>
<evidence type="ECO:0000256" key="3">
    <source>
        <dbReference type="ARBA" id="ARBA00023237"/>
    </source>
</evidence>
<evidence type="ECO:0000259" key="7">
    <source>
        <dbReference type="Pfam" id="PF08479"/>
    </source>
</evidence>
<feature type="domain" description="Polypeptide-transport-associated ShlB-type" evidence="7">
    <location>
        <begin position="112"/>
        <end position="187"/>
    </location>
</feature>
<sequence length="597" mass="65881">MKIFFLLNNNLKFVKNIDLQLNKKQKKTRFKRYNISLILSLIIFPSVVSAQSTPPPGINIPPTTPETLDQTIPKPTPSPTPPPTPPTTSPEILTPPEIPTPADTSFPSSESFLVKKVEILGSTVLKDEIAELIKLFENRQVTFVDLVQLRSDITELYIKNGYVTSGAFLPNNQNLTDGVVQIQVVEGELEKIEIGGLRRLQPVYVRSRLRKASSAPLNQKRLEEALQLLQLDPLIERVNAQLTAGSTPGSNILQVTITEARAFHGGVFVANNQTPSIGSTQAGIFLSHDNLSGFGDSFSAEYGITEGLNIYNFSYTIPLNPNNGTLAFRVNNSDSRIIEDEFSELDIKSDAQTYSLNYRQPLYRKPQSEFAIGLGLDLRRSQTFLLNDIPFSFSEGPENGLSKVTVIRFSQDWVERSASRVLAARSQFSVGIDAFDATVNDSGTDGRFFSWLGQFQWVQRLSPGTILLARVNAQLTGDSLLSLEKFSIGGVDTVRGYRQNEFVADNGITASFEARIPLTSSNTLQVAPFFDVGTAWNNRGANSSSQTLASLGLGLIWQPIRDLNLRLDYGIPLIDVNSGGNTLQDNGFTFSLRYQAF</sequence>
<feature type="signal peptide" evidence="5">
    <location>
        <begin position="1"/>
        <end position="50"/>
    </location>
</feature>
<keyword evidence="1" id="KW-1134">Transmembrane beta strand</keyword>
<dbReference type="Proteomes" id="UP000637383">
    <property type="component" value="Unassembled WGS sequence"/>
</dbReference>
<dbReference type="Gene3D" id="2.40.160.50">
    <property type="entry name" value="membrane protein fhac: a member of the omp85/tpsb transporter family"/>
    <property type="match status" value="1"/>
</dbReference>
<gene>
    <name evidence="8" type="ORF">H6H03_05220</name>
</gene>
<dbReference type="InterPro" id="IPR005565">
    <property type="entry name" value="Hemolysn_activator_HlyB_C"/>
</dbReference>
<keyword evidence="9" id="KW-1185">Reference proteome</keyword>
<dbReference type="Pfam" id="PF08479">
    <property type="entry name" value="POTRA_2"/>
    <property type="match status" value="1"/>
</dbReference>
<evidence type="ECO:0000256" key="2">
    <source>
        <dbReference type="ARBA" id="ARBA00022692"/>
    </source>
</evidence>
<protein>
    <submittedName>
        <fullName evidence="8">ShlB/FhaC/HecB family hemolysin secretion/activation protein</fullName>
    </submittedName>
</protein>